<feature type="region of interest" description="Disordered" evidence="5">
    <location>
        <begin position="513"/>
        <end position="536"/>
    </location>
</feature>
<name>A0AAD5RJ30_9PEZI</name>
<feature type="transmembrane region" description="Helical" evidence="6">
    <location>
        <begin position="177"/>
        <end position="196"/>
    </location>
</feature>
<sequence length="536" mass="57844">MMSQSKTKDSESTADSSTDREGPNAFQSPEIDIEKLGRSRPPVFKSALAEYAFCFSAVMSIAMSAYFISGFHTVLPELSTALSIPDGLRTWPSSVLSLVAGSFLLSIGRMADIYGGYLIYNAGFVFLTVFSVACGFSPNYWCLIAFRGLQGLGAAAILPGGIMLIGKIYRPGLRKNIVFGVYGSTAVLGLFLGIMMGGMSGEFLSWRAYFWIGAGVCVISSIFSLVSIPRDYAEARSRKIAMDWLGSFTIVPGLCLIVYAFTDASNASRGWLSPQILVTLILGLFLLAAGVYIEGWVATSPLVPGEVFKVKYMKRMMFCLFVDYGIFGLYLFYSNFYIEIVLGKSPLTTAIWFLPWAVSGTILACTGGLLLHCIPGRYLLILSGIAKIVAVLLFAIMPDNPSYWAFVFPAMLAETLFSDIIYTVTNVFITTSLPGRLQGVAGALINCALYVGCAFFLALADMAVNATAHMGEKASFKAAFWVGVAMSSIALVVLCTMDIGSAKSDLTADEKMMRESTTGLASHGKQEQQSENGDTV</sequence>
<feature type="transmembrane region" description="Helical" evidence="6">
    <location>
        <begin position="88"/>
        <end position="105"/>
    </location>
</feature>
<feature type="transmembrane region" description="Helical" evidence="6">
    <location>
        <begin position="276"/>
        <end position="297"/>
    </location>
</feature>
<comment type="subcellular location">
    <subcellularLocation>
        <location evidence="1">Membrane</location>
        <topology evidence="1">Multi-pass membrane protein</topology>
    </subcellularLocation>
</comment>
<evidence type="ECO:0000256" key="1">
    <source>
        <dbReference type="ARBA" id="ARBA00004141"/>
    </source>
</evidence>
<dbReference type="SUPFAM" id="SSF103473">
    <property type="entry name" value="MFS general substrate transporter"/>
    <property type="match status" value="1"/>
</dbReference>
<feature type="transmembrane region" description="Helical" evidence="6">
    <location>
        <begin position="144"/>
        <end position="165"/>
    </location>
</feature>
<evidence type="ECO:0000256" key="6">
    <source>
        <dbReference type="SAM" id="Phobius"/>
    </source>
</evidence>
<evidence type="ECO:0000256" key="4">
    <source>
        <dbReference type="ARBA" id="ARBA00023136"/>
    </source>
</evidence>
<dbReference type="Gene3D" id="1.20.1720.10">
    <property type="entry name" value="Multidrug resistance protein D"/>
    <property type="match status" value="1"/>
</dbReference>
<feature type="transmembrane region" description="Helical" evidence="6">
    <location>
        <begin position="117"/>
        <end position="138"/>
    </location>
</feature>
<keyword evidence="3 6" id="KW-1133">Transmembrane helix</keyword>
<evidence type="ECO:0000259" key="7">
    <source>
        <dbReference type="PROSITE" id="PS50850"/>
    </source>
</evidence>
<proteinExistence type="predicted"/>
<dbReference type="Pfam" id="PF07690">
    <property type="entry name" value="MFS_1"/>
    <property type="match status" value="1"/>
</dbReference>
<evidence type="ECO:0000313" key="9">
    <source>
        <dbReference type="Proteomes" id="UP001201980"/>
    </source>
</evidence>
<feature type="transmembrane region" description="Helical" evidence="6">
    <location>
        <begin position="478"/>
        <end position="497"/>
    </location>
</feature>
<feature type="transmembrane region" description="Helical" evidence="6">
    <location>
        <begin position="378"/>
        <end position="397"/>
    </location>
</feature>
<dbReference type="PROSITE" id="PS50850">
    <property type="entry name" value="MFS"/>
    <property type="match status" value="1"/>
</dbReference>
<evidence type="ECO:0000256" key="3">
    <source>
        <dbReference type="ARBA" id="ARBA00022989"/>
    </source>
</evidence>
<feature type="transmembrane region" description="Helical" evidence="6">
    <location>
        <begin position="208"/>
        <end position="228"/>
    </location>
</feature>
<feature type="region of interest" description="Disordered" evidence="5">
    <location>
        <begin position="1"/>
        <end position="31"/>
    </location>
</feature>
<dbReference type="GO" id="GO:0022857">
    <property type="term" value="F:transmembrane transporter activity"/>
    <property type="evidence" value="ECO:0007669"/>
    <property type="project" value="InterPro"/>
</dbReference>
<feature type="transmembrane region" description="Helical" evidence="6">
    <location>
        <begin position="403"/>
        <end position="425"/>
    </location>
</feature>
<keyword evidence="9" id="KW-1185">Reference proteome</keyword>
<feature type="transmembrane region" description="Helical" evidence="6">
    <location>
        <begin position="318"/>
        <end position="338"/>
    </location>
</feature>
<comment type="caution">
    <text evidence="8">The sequence shown here is derived from an EMBL/GenBank/DDBJ whole genome shotgun (WGS) entry which is preliminary data.</text>
</comment>
<feature type="transmembrane region" description="Helical" evidence="6">
    <location>
        <begin position="350"/>
        <end position="371"/>
    </location>
</feature>
<feature type="transmembrane region" description="Helical" evidence="6">
    <location>
        <begin position="48"/>
        <end position="68"/>
    </location>
</feature>
<dbReference type="InterPro" id="IPR020846">
    <property type="entry name" value="MFS_dom"/>
</dbReference>
<dbReference type="PANTHER" id="PTHR42718:SF11">
    <property type="entry name" value="MAJOR FACILITATOR SUPERFAMILY (MFS) PROFILE DOMAIN-CONTAINING PROTEIN"/>
    <property type="match status" value="1"/>
</dbReference>
<keyword evidence="2 6" id="KW-0812">Transmembrane</keyword>
<dbReference type="InterPro" id="IPR011701">
    <property type="entry name" value="MFS"/>
</dbReference>
<dbReference type="InterPro" id="IPR036259">
    <property type="entry name" value="MFS_trans_sf"/>
</dbReference>
<keyword evidence="4 6" id="KW-0472">Membrane</keyword>
<organism evidence="8 9">
    <name type="scientific">Zalerion maritima</name>
    <dbReference type="NCBI Taxonomy" id="339359"/>
    <lineage>
        <taxon>Eukaryota</taxon>
        <taxon>Fungi</taxon>
        <taxon>Dikarya</taxon>
        <taxon>Ascomycota</taxon>
        <taxon>Pezizomycotina</taxon>
        <taxon>Sordariomycetes</taxon>
        <taxon>Lulworthiomycetidae</taxon>
        <taxon>Lulworthiales</taxon>
        <taxon>Lulworthiaceae</taxon>
        <taxon>Zalerion</taxon>
    </lineage>
</organism>
<dbReference type="GO" id="GO:0016020">
    <property type="term" value="C:membrane"/>
    <property type="evidence" value="ECO:0007669"/>
    <property type="project" value="UniProtKB-SubCell"/>
</dbReference>
<evidence type="ECO:0000256" key="2">
    <source>
        <dbReference type="ARBA" id="ARBA00022692"/>
    </source>
</evidence>
<accession>A0AAD5RJ30</accession>
<evidence type="ECO:0000256" key="5">
    <source>
        <dbReference type="SAM" id="MobiDB-lite"/>
    </source>
</evidence>
<reference evidence="8" key="1">
    <citation type="submission" date="2022-07" db="EMBL/GenBank/DDBJ databases">
        <title>Draft genome sequence of Zalerion maritima ATCC 34329, a (micro)plastics degrading marine fungus.</title>
        <authorList>
            <person name="Paco A."/>
            <person name="Goncalves M.F.M."/>
            <person name="Rocha-Santos T.A.P."/>
            <person name="Alves A."/>
        </authorList>
    </citation>
    <scope>NUCLEOTIDE SEQUENCE</scope>
    <source>
        <strain evidence="8">ATCC 34329</strain>
    </source>
</reference>
<dbReference type="PANTHER" id="PTHR42718">
    <property type="entry name" value="MAJOR FACILITATOR SUPERFAMILY MULTIDRUG TRANSPORTER MFSC"/>
    <property type="match status" value="1"/>
</dbReference>
<dbReference type="Proteomes" id="UP001201980">
    <property type="component" value="Unassembled WGS sequence"/>
</dbReference>
<feature type="domain" description="Major facilitator superfamily (MFS) profile" evidence="7">
    <location>
        <begin position="53"/>
        <end position="502"/>
    </location>
</feature>
<feature type="compositionally biased region" description="Basic and acidic residues" evidence="5">
    <location>
        <begin position="1"/>
        <end position="22"/>
    </location>
</feature>
<feature type="transmembrane region" description="Helical" evidence="6">
    <location>
        <begin position="437"/>
        <end position="458"/>
    </location>
</feature>
<dbReference type="EMBL" id="JAKWBI020000424">
    <property type="protein sequence ID" value="KAJ2895146.1"/>
    <property type="molecule type" value="Genomic_DNA"/>
</dbReference>
<protein>
    <submittedName>
        <fullName evidence="8">MFS general substrate transporter</fullName>
    </submittedName>
</protein>
<feature type="compositionally biased region" description="Polar residues" evidence="5">
    <location>
        <begin position="527"/>
        <end position="536"/>
    </location>
</feature>
<evidence type="ECO:0000313" key="8">
    <source>
        <dbReference type="EMBL" id="KAJ2895146.1"/>
    </source>
</evidence>
<feature type="transmembrane region" description="Helical" evidence="6">
    <location>
        <begin position="240"/>
        <end position="261"/>
    </location>
</feature>
<dbReference type="AlphaFoldDB" id="A0AAD5RJ30"/>
<gene>
    <name evidence="8" type="ORF">MKZ38_006863</name>
</gene>
<dbReference type="Gene3D" id="1.20.1250.20">
    <property type="entry name" value="MFS general substrate transporter like domains"/>
    <property type="match status" value="1"/>
</dbReference>